<keyword evidence="1" id="KW-0472">Membrane</keyword>
<protein>
    <submittedName>
        <fullName evidence="2">Hairy Orange</fullName>
    </submittedName>
</protein>
<accession>A0A8S5TBP3</accession>
<name>A0A8S5TBP3_9CAUD</name>
<keyword evidence="1" id="KW-0812">Transmembrane</keyword>
<keyword evidence="1" id="KW-1133">Transmembrane helix</keyword>
<reference evidence="2" key="1">
    <citation type="journal article" date="2021" name="Proc. Natl. Acad. Sci. U.S.A.">
        <title>A Catalog of Tens of Thousands of Viruses from Human Metagenomes Reveals Hidden Associations with Chronic Diseases.</title>
        <authorList>
            <person name="Tisza M.J."/>
            <person name="Buck C.B."/>
        </authorList>
    </citation>
    <scope>NUCLEOTIDE SEQUENCE</scope>
    <source>
        <strain evidence="2">CtmHK36</strain>
    </source>
</reference>
<proteinExistence type="predicted"/>
<feature type="transmembrane region" description="Helical" evidence="1">
    <location>
        <begin position="12"/>
        <end position="34"/>
    </location>
</feature>
<dbReference type="EMBL" id="BK032788">
    <property type="protein sequence ID" value="DAF60407.1"/>
    <property type="molecule type" value="Genomic_DNA"/>
</dbReference>
<sequence length="61" mass="6902">MKKIMKTIRKSIVGVILAVLLVVVAIPMAVFLSFCSKERRDKFTSGVHDCVMEVMRYLNEG</sequence>
<organism evidence="2">
    <name type="scientific">Siphoviridae sp. ctmHK36</name>
    <dbReference type="NCBI Taxonomy" id="2827931"/>
    <lineage>
        <taxon>Viruses</taxon>
        <taxon>Duplodnaviria</taxon>
        <taxon>Heunggongvirae</taxon>
        <taxon>Uroviricota</taxon>
        <taxon>Caudoviricetes</taxon>
    </lineage>
</organism>
<evidence type="ECO:0000313" key="2">
    <source>
        <dbReference type="EMBL" id="DAF60407.1"/>
    </source>
</evidence>
<evidence type="ECO:0000256" key="1">
    <source>
        <dbReference type="SAM" id="Phobius"/>
    </source>
</evidence>